<proteinExistence type="predicted"/>
<dbReference type="InterPro" id="IPR045851">
    <property type="entry name" value="AMP-bd_C_sf"/>
</dbReference>
<accession>A0A4R7B5R8</accession>
<dbReference type="PROSITE" id="PS00455">
    <property type="entry name" value="AMP_BINDING"/>
    <property type="match status" value="1"/>
</dbReference>
<evidence type="ECO:0000259" key="2">
    <source>
        <dbReference type="Pfam" id="PF00501"/>
    </source>
</evidence>
<evidence type="ECO:0000256" key="1">
    <source>
        <dbReference type="ARBA" id="ARBA00022598"/>
    </source>
</evidence>
<gene>
    <name evidence="4" type="ORF">DFP86_107117</name>
</gene>
<evidence type="ECO:0000313" key="4">
    <source>
        <dbReference type="EMBL" id="TDR79753.1"/>
    </source>
</evidence>
<dbReference type="PANTHER" id="PTHR43352">
    <property type="entry name" value="ACETYL-COA SYNTHETASE"/>
    <property type="match status" value="1"/>
</dbReference>
<dbReference type="Pfam" id="PF00501">
    <property type="entry name" value="AMP-binding"/>
    <property type="match status" value="1"/>
</dbReference>
<feature type="domain" description="AMP-binding enzyme C-terminal" evidence="3">
    <location>
        <begin position="412"/>
        <end position="491"/>
    </location>
</feature>
<dbReference type="Gene3D" id="3.30.300.30">
    <property type="match status" value="1"/>
</dbReference>
<name>A0A4R7B5R8_9NEIS</name>
<dbReference type="GO" id="GO:0044550">
    <property type="term" value="P:secondary metabolite biosynthetic process"/>
    <property type="evidence" value="ECO:0007669"/>
    <property type="project" value="TreeGrafter"/>
</dbReference>
<dbReference type="PANTHER" id="PTHR43352:SF1">
    <property type="entry name" value="ANTHRANILATE--COA LIGASE"/>
    <property type="match status" value="1"/>
</dbReference>
<dbReference type="Pfam" id="PF13193">
    <property type="entry name" value="AMP-binding_C"/>
    <property type="match status" value="1"/>
</dbReference>
<dbReference type="OrthoDB" id="8573994at2"/>
<dbReference type="Gene3D" id="3.40.50.12780">
    <property type="entry name" value="N-terminal domain of ligase-like"/>
    <property type="match status" value="1"/>
</dbReference>
<dbReference type="EMBL" id="SNZP01000007">
    <property type="protein sequence ID" value="TDR79753.1"/>
    <property type="molecule type" value="Genomic_DNA"/>
</dbReference>
<dbReference type="AlphaFoldDB" id="A0A4R7B5R8"/>
<evidence type="ECO:0000259" key="3">
    <source>
        <dbReference type="Pfam" id="PF13193"/>
    </source>
</evidence>
<feature type="domain" description="AMP-dependent synthetase/ligase" evidence="2">
    <location>
        <begin position="23"/>
        <end position="314"/>
    </location>
</feature>
<dbReference type="InterPro" id="IPR025110">
    <property type="entry name" value="AMP-bd_C"/>
</dbReference>
<comment type="caution">
    <text evidence="4">The sequence shown here is derived from an EMBL/GenBank/DDBJ whole genome shotgun (WGS) entry which is preliminary data.</text>
</comment>
<reference evidence="4 5" key="1">
    <citation type="submission" date="2019-03" db="EMBL/GenBank/DDBJ databases">
        <title>Genomic Encyclopedia of Type Strains, Phase III (KMG-III): the genomes of soil and plant-associated and newly described type strains.</title>
        <authorList>
            <person name="Whitman W."/>
        </authorList>
    </citation>
    <scope>NUCLEOTIDE SEQUENCE [LARGE SCALE GENOMIC DNA]</scope>
    <source>
        <strain evidence="4 5">CECT 8976</strain>
    </source>
</reference>
<dbReference type="Proteomes" id="UP000295611">
    <property type="component" value="Unassembled WGS sequence"/>
</dbReference>
<keyword evidence="1 4" id="KW-0436">Ligase</keyword>
<dbReference type="RefSeq" id="WP_133680764.1">
    <property type="nucleotide sequence ID" value="NZ_SNZP01000007.1"/>
</dbReference>
<organism evidence="4 5">
    <name type="scientific">Paludibacterium purpuratum</name>
    <dbReference type="NCBI Taxonomy" id="1144873"/>
    <lineage>
        <taxon>Bacteria</taxon>
        <taxon>Pseudomonadati</taxon>
        <taxon>Pseudomonadota</taxon>
        <taxon>Betaproteobacteria</taxon>
        <taxon>Neisseriales</taxon>
        <taxon>Chromobacteriaceae</taxon>
        <taxon>Paludibacterium</taxon>
    </lineage>
</organism>
<protein>
    <submittedName>
        <fullName evidence="4">Acyl-coenzyme A synthetase/AMP-(Fatty) acid ligase</fullName>
    </submittedName>
</protein>
<dbReference type="GO" id="GO:0016878">
    <property type="term" value="F:acid-thiol ligase activity"/>
    <property type="evidence" value="ECO:0007669"/>
    <property type="project" value="TreeGrafter"/>
</dbReference>
<dbReference type="InterPro" id="IPR042099">
    <property type="entry name" value="ANL_N_sf"/>
</dbReference>
<evidence type="ECO:0000313" key="5">
    <source>
        <dbReference type="Proteomes" id="UP000295611"/>
    </source>
</evidence>
<dbReference type="InterPro" id="IPR020845">
    <property type="entry name" value="AMP-binding_CS"/>
</dbReference>
<dbReference type="InterPro" id="IPR000873">
    <property type="entry name" value="AMP-dep_synth/lig_dom"/>
</dbReference>
<keyword evidence="5" id="KW-1185">Reference proteome</keyword>
<sequence length="514" mass="56166">MSIDTSPGCVDLLVDRHVRAGRGECIALIEHGAHGRRTLSYRQLQSLSLTAARELDISLAGRRPGQRVALIGAATLENIVYWLAAMRSQRLAFMVHPDLPREHYEGLWQSYDPELILADPATPHPRAETMTSVETLATRHVARTDAHAVGDIEASFDLSPALVLATSGSTGRPKLCAHAHRSFWEFERTVTRPMWGFTANDRVLASTGPFFSFGLQGLHAPLSVGATAVLLPQWQRHTAFLDVIEAESVSVFLAVPTLYHLLMARAERDYDLSALRLSLSAGERLPATIRQRWEAWTGSQMLDSIGATETFAPYLSETAAGMPGLRRVEGFHYTETPHADSANSQSDAFTLALSGGCLMLGYLRPGGAGTIEPAPAAFPTRDLFVRDGDSLCFVSRDSERIKVAGYWVSPQELEAFLLADKRVLKAAALPVATEEGLTRLRAYVVTDAKGHAGAVLVEDLMKRIQNELRPKALRPDRIELVTDIATTPSGKLKRQELQGLVQQPMPLAGAVLAR</sequence>
<dbReference type="SUPFAM" id="SSF56801">
    <property type="entry name" value="Acetyl-CoA synthetase-like"/>
    <property type="match status" value="1"/>
</dbReference>